<keyword evidence="3" id="KW-0694">RNA-binding</keyword>
<feature type="repeat" description="Pumilio" evidence="4">
    <location>
        <begin position="17"/>
        <end position="52"/>
    </location>
</feature>
<reference evidence="6 7" key="1">
    <citation type="submission" date="2019-12" db="EMBL/GenBank/DDBJ databases">
        <authorList>
            <person name="Alioto T."/>
            <person name="Alioto T."/>
            <person name="Gomez Garrido J."/>
        </authorList>
    </citation>
    <scope>NUCLEOTIDE SEQUENCE [LARGE SCALE GENOMIC DNA]</scope>
</reference>
<accession>A0A8S0TDT4</accession>
<feature type="non-terminal residue" evidence="6">
    <location>
        <position position="65"/>
    </location>
</feature>
<dbReference type="PROSITE" id="PS50303">
    <property type="entry name" value="PUM_HD"/>
    <property type="match status" value="1"/>
</dbReference>
<evidence type="ECO:0000313" key="6">
    <source>
        <dbReference type="EMBL" id="CAA3002326.1"/>
    </source>
</evidence>
<dbReference type="InterPro" id="IPR033133">
    <property type="entry name" value="PUM-HD"/>
</dbReference>
<dbReference type="GO" id="GO:0003729">
    <property type="term" value="F:mRNA binding"/>
    <property type="evidence" value="ECO:0007669"/>
    <property type="project" value="TreeGrafter"/>
</dbReference>
<dbReference type="EMBL" id="CACTIH010005830">
    <property type="protein sequence ID" value="CAA3002326.1"/>
    <property type="molecule type" value="Genomic_DNA"/>
</dbReference>
<evidence type="ECO:0000256" key="4">
    <source>
        <dbReference type="PROSITE-ProRule" id="PRU00317"/>
    </source>
</evidence>
<protein>
    <submittedName>
        <fullName evidence="6">Pumilio homolog 5</fullName>
    </submittedName>
</protein>
<dbReference type="PANTHER" id="PTHR12537">
    <property type="entry name" value="RNA BINDING PROTEIN PUMILIO-RELATED"/>
    <property type="match status" value="1"/>
</dbReference>
<dbReference type="Gramene" id="OE9A103157T1">
    <property type="protein sequence ID" value="OE9A103157C1"/>
    <property type="gene ID" value="OE9A103157"/>
</dbReference>
<dbReference type="Gene3D" id="1.25.10.10">
    <property type="entry name" value="Leucine-rich Repeat Variant"/>
    <property type="match status" value="1"/>
</dbReference>
<evidence type="ECO:0000256" key="1">
    <source>
        <dbReference type="ARBA" id="ARBA00022737"/>
    </source>
</evidence>
<dbReference type="InterPro" id="IPR001313">
    <property type="entry name" value="Pumilio_RNA-bd_rpt"/>
</dbReference>
<dbReference type="PROSITE" id="PS50302">
    <property type="entry name" value="PUM"/>
    <property type="match status" value="1"/>
</dbReference>
<dbReference type="SMART" id="SM00025">
    <property type="entry name" value="Pumilio"/>
    <property type="match status" value="1"/>
</dbReference>
<feature type="non-terminal residue" evidence="6">
    <location>
        <position position="1"/>
    </location>
</feature>
<organism evidence="6 7">
    <name type="scientific">Olea europaea subsp. europaea</name>
    <dbReference type="NCBI Taxonomy" id="158383"/>
    <lineage>
        <taxon>Eukaryota</taxon>
        <taxon>Viridiplantae</taxon>
        <taxon>Streptophyta</taxon>
        <taxon>Embryophyta</taxon>
        <taxon>Tracheophyta</taxon>
        <taxon>Spermatophyta</taxon>
        <taxon>Magnoliopsida</taxon>
        <taxon>eudicotyledons</taxon>
        <taxon>Gunneridae</taxon>
        <taxon>Pentapetalae</taxon>
        <taxon>asterids</taxon>
        <taxon>lamiids</taxon>
        <taxon>Lamiales</taxon>
        <taxon>Oleaceae</taxon>
        <taxon>Oleeae</taxon>
        <taxon>Olea</taxon>
    </lineage>
</organism>
<sequence length="65" mass="7279">HVLERGKPHERNQIISTIIGSIVQLSQHKFTSNVVEKCLQCGDSTAREMLIKNNIGHGDKNDNLL</sequence>
<proteinExistence type="predicted"/>
<dbReference type="PANTHER" id="PTHR12537:SF119">
    <property type="entry name" value="PUMILIO HOMOLOG 6, CHLOROPLASTIC"/>
    <property type="match status" value="1"/>
</dbReference>
<dbReference type="GO" id="GO:0005737">
    <property type="term" value="C:cytoplasm"/>
    <property type="evidence" value="ECO:0007669"/>
    <property type="project" value="TreeGrafter"/>
</dbReference>
<evidence type="ECO:0000256" key="3">
    <source>
        <dbReference type="ARBA" id="ARBA00022884"/>
    </source>
</evidence>
<dbReference type="Proteomes" id="UP000594638">
    <property type="component" value="Unassembled WGS sequence"/>
</dbReference>
<dbReference type="InterPro" id="IPR011989">
    <property type="entry name" value="ARM-like"/>
</dbReference>
<dbReference type="AlphaFoldDB" id="A0A8S0TDT4"/>
<keyword evidence="1" id="KW-0677">Repeat</keyword>
<evidence type="ECO:0000256" key="2">
    <source>
        <dbReference type="ARBA" id="ARBA00022845"/>
    </source>
</evidence>
<dbReference type="GO" id="GO:0006417">
    <property type="term" value="P:regulation of translation"/>
    <property type="evidence" value="ECO:0007669"/>
    <property type="project" value="UniProtKB-KW"/>
</dbReference>
<dbReference type="Pfam" id="PF00806">
    <property type="entry name" value="PUF"/>
    <property type="match status" value="2"/>
</dbReference>
<feature type="domain" description="PUM-HD" evidence="5">
    <location>
        <begin position="1"/>
        <end position="65"/>
    </location>
</feature>
<dbReference type="OrthoDB" id="668540at2759"/>
<keyword evidence="7" id="KW-1185">Reference proteome</keyword>
<comment type="caution">
    <text evidence="6">The sequence shown here is derived from an EMBL/GenBank/DDBJ whole genome shotgun (WGS) entry which is preliminary data.</text>
</comment>
<evidence type="ECO:0000313" key="7">
    <source>
        <dbReference type="Proteomes" id="UP000594638"/>
    </source>
</evidence>
<evidence type="ECO:0000259" key="5">
    <source>
        <dbReference type="PROSITE" id="PS50303"/>
    </source>
</evidence>
<dbReference type="SUPFAM" id="SSF48371">
    <property type="entry name" value="ARM repeat"/>
    <property type="match status" value="1"/>
</dbReference>
<gene>
    <name evidence="6" type="ORF">OLEA9_A103157</name>
</gene>
<dbReference type="InterPro" id="IPR016024">
    <property type="entry name" value="ARM-type_fold"/>
</dbReference>
<name>A0A8S0TDT4_OLEEU</name>
<keyword evidence="2" id="KW-0810">Translation regulation</keyword>